<proteinExistence type="inferred from homology"/>
<feature type="signal peptide" evidence="3">
    <location>
        <begin position="1"/>
        <end position="21"/>
    </location>
</feature>
<evidence type="ECO:0000256" key="3">
    <source>
        <dbReference type="SAM" id="SignalP"/>
    </source>
</evidence>
<dbReference type="PANTHER" id="PTHR35841">
    <property type="entry name" value="PHOSPHONATES-BINDING PERIPLASMIC PROTEIN"/>
    <property type="match status" value="1"/>
</dbReference>
<evidence type="ECO:0000313" key="5">
    <source>
        <dbReference type="Proteomes" id="UP000180254"/>
    </source>
</evidence>
<organism evidence="4 5">
    <name type="scientific">Andreesenia angusta</name>
    <dbReference type="NCBI Taxonomy" id="39480"/>
    <lineage>
        <taxon>Bacteria</taxon>
        <taxon>Bacillati</taxon>
        <taxon>Bacillota</taxon>
        <taxon>Tissierellia</taxon>
        <taxon>Tissierellales</taxon>
        <taxon>Gottschalkiaceae</taxon>
        <taxon>Andreesenia</taxon>
    </lineage>
</organism>
<protein>
    <submittedName>
        <fullName evidence="4">Phosphate-import protein PhnD</fullName>
    </submittedName>
</protein>
<feature type="chain" id="PRO_5039619986" evidence="3">
    <location>
        <begin position="22"/>
        <end position="313"/>
    </location>
</feature>
<keyword evidence="2 3" id="KW-0732">Signal</keyword>
<dbReference type="STRING" id="39480.EUAN_06490"/>
<dbReference type="GO" id="GO:0055085">
    <property type="term" value="P:transmembrane transport"/>
    <property type="evidence" value="ECO:0007669"/>
    <property type="project" value="InterPro"/>
</dbReference>
<dbReference type="NCBIfam" id="TIGR04553">
    <property type="entry name" value="ABC_peri_selen"/>
    <property type="match status" value="1"/>
</dbReference>
<dbReference type="AlphaFoldDB" id="A0A1S1V8Y1"/>
<dbReference type="Gene3D" id="3.40.190.10">
    <property type="entry name" value="Periplasmic binding protein-like II"/>
    <property type="match status" value="2"/>
</dbReference>
<accession>A0A1S1V8Y1</accession>
<dbReference type="NCBIfam" id="TIGR01098">
    <property type="entry name" value="3A0109s03R"/>
    <property type="match status" value="1"/>
</dbReference>
<dbReference type="GO" id="GO:0043190">
    <property type="term" value="C:ATP-binding cassette (ABC) transporter complex"/>
    <property type="evidence" value="ECO:0007669"/>
    <property type="project" value="InterPro"/>
</dbReference>
<comment type="similarity">
    <text evidence="1">Belongs to the phosphate/phosphite/phosphonate binding protein family.</text>
</comment>
<dbReference type="Pfam" id="PF12974">
    <property type="entry name" value="Phosphonate-bd"/>
    <property type="match status" value="1"/>
</dbReference>
<dbReference type="PANTHER" id="PTHR35841:SF1">
    <property type="entry name" value="PHOSPHONATES-BINDING PERIPLASMIC PROTEIN"/>
    <property type="match status" value="1"/>
</dbReference>
<evidence type="ECO:0000256" key="1">
    <source>
        <dbReference type="ARBA" id="ARBA00007162"/>
    </source>
</evidence>
<dbReference type="InterPro" id="IPR005770">
    <property type="entry name" value="PhnD"/>
</dbReference>
<name>A0A1S1V8Y1_9FIRM</name>
<reference evidence="4 5" key="1">
    <citation type="submission" date="2016-09" db="EMBL/GenBank/DDBJ databases">
        <title>Genome sequence of Eubacterium angustum.</title>
        <authorList>
            <person name="Poehlein A."/>
            <person name="Daniel R."/>
        </authorList>
    </citation>
    <scope>NUCLEOTIDE SEQUENCE [LARGE SCALE GENOMIC DNA]</scope>
    <source>
        <strain evidence="4 5">DSM 1989</strain>
    </source>
</reference>
<evidence type="ECO:0000256" key="2">
    <source>
        <dbReference type="ARBA" id="ARBA00022729"/>
    </source>
</evidence>
<gene>
    <name evidence="4" type="primary">phnD</name>
    <name evidence="4" type="ORF">EUAN_06490</name>
</gene>
<sequence length="313" mass="33945">MKRIKKLLSLLLSLTLVFSLAACGSSSDSGDAEKADKKTSESSEAVLKIGAIPDQSAEELNENMGKMAEYLSEKTGLKVEYVPSQDYAALVTAFERGEMHLAWFGGLTGVQAMNVVSGAEAIAQRPMDAQFHSVFIAQKGLDIAGLEDLKGKSFTFGSESSTSGHLMPRYFLGEAGINPDADFDGEPNFSGSHDKTYALVESGAFQAGALNESVWKKAVEEGKVDTSKVDVFYTTPDYFDYNWTINSEEVLSEQFGEGTKEKVADVLLNMGADSENETAKAVLAFFQTDSFIETANENYSMIEKIAKELGMVK</sequence>
<dbReference type="Proteomes" id="UP000180254">
    <property type="component" value="Unassembled WGS sequence"/>
</dbReference>
<evidence type="ECO:0000313" key="4">
    <source>
        <dbReference type="EMBL" id="OHW62865.1"/>
    </source>
</evidence>
<keyword evidence="5" id="KW-1185">Reference proteome</keyword>
<dbReference type="InterPro" id="IPR030836">
    <property type="entry name" value="ABC_peri_PhnD-like"/>
</dbReference>
<dbReference type="PROSITE" id="PS51257">
    <property type="entry name" value="PROKAR_LIPOPROTEIN"/>
    <property type="match status" value="1"/>
</dbReference>
<dbReference type="EMBL" id="MKIE01000002">
    <property type="protein sequence ID" value="OHW62865.1"/>
    <property type="molecule type" value="Genomic_DNA"/>
</dbReference>
<dbReference type="SUPFAM" id="SSF53850">
    <property type="entry name" value="Periplasmic binding protein-like II"/>
    <property type="match status" value="1"/>
</dbReference>
<comment type="caution">
    <text evidence="4">The sequence shown here is derived from an EMBL/GenBank/DDBJ whole genome shotgun (WGS) entry which is preliminary data.</text>
</comment>
<dbReference type="RefSeq" id="WP_245674433.1">
    <property type="nucleotide sequence ID" value="NZ_MKIE01000002.1"/>
</dbReference>